<evidence type="ECO:0000256" key="1">
    <source>
        <dbReference type="ARBA" id="ARBA00004651"/>
    </source>
</evidence>
<feature type="region of interest" description="Disordered" evidence="6">
    <location>
        <begin position="123"/>
        <end position="144"/>
    </location>
</feature>
<evidence type="ECO:0000256" key="3">
    <source>
        <dbReference type="ARBA" id="ARBA00022692"/>
    </source>
</evidence>
<keyword evidence="9" id="KW-1185">Reference proteome</keyword>
<dbReference type="RefSeq" id="WP_136573024.1">
    <property type="nucleotide sequence ID" value="NZ_STFG01000005.1"/>
</dbReference>
<evidence type="ECO:0000313" key="8">
    <source>
        <dbReference type="EMBL" id="THU02824.1"/>
    </source>
</evidence>
<comment type="caution">
    <text evidence="8">The sequence shown here is derived from an EMBL/GenBank/DDBJ whole genome shotgun (WGS) entry which is preliminary data.</text>
</comment>
<evidence type="ECO:0000313" key="9">
    <source>
        <dbReference type="Proteomes" id="UP000308917"/>
    </source>
</evidence>
<keyword evidence="2" id="KW-1003">Cell membrane</keyword>
<evidence type="ECO:0000256" key="6">
    <source>
        <dbReference type="SAM" id="MobiDB-lite"/>
    </source>
</evidence>
<evidence type="ECO:0000256" key="7">
    <source>
        <dbReference type="SAM" id="Phobius"/>
    </source>
</evidence>
<feature type="transmembrane region" description="Helical" evidence="7">
    <location>
        <begin position="32"/>
        <end position="49"/>
    </location>
</feature>
<dbReference type="Pfam" id="PF03788">
    <property type="entry name" value="LrgA"/>
    <property type="match status" value="1"/>
</dbReference>
<feature type="transmembrane region" description="Helical" evidence="7">
    <location>
        <begin position="86"/>
        <end position="109"/>
    </location>
</feature>
<dbReference type="InterPro" id="IPR005538">
    <property type="entry name" value="LrgA/CidA"/>
</dbReference>
<dbReference type="AlphaFoldDB" id="A0A4S8F979"/>
<dbReference type="GO" id="GO:0005886">
    <property type="term" value="C:plasma membrane"/>
    <property type="evidence" value="ECO:0007669"/>
    <property type="project" value="UniProtKB-SubCell"/>
</dbReference>
<gene>
    <name evidence="8" type="ORF">E9531_06905</name>
</gene>
<sequence>MIRYTLVVMALAACLLLGNVVIQWTGLPVPAALIGMLLLLGALLCLPRVPEVLARISDWMLRYLVLWILPSALGVVAYGAALKQHWLPIVLAGVIGTALTAVVTAWVFVVTLRWTEKNKQAPASSALATNTDNGATTPAHQELP</sequence>
<proteinExistence type="predicted"/>
<evidence type="ECO:0000256" key="5">
    <source>
        <dbReference type="ARBA" id="ARBA00023136"/>
    </source>
</evidence>
<comment type="subcellular location">
    <subcellularLocation>
        <location evidence="1">Cell membrane</location>
        <topology evidence="1">Multi-pass membrane protein</topology>
    </subcellularLocation>
</comment>
<evidence type="ECO:0000256" key="4">
    <source>
        <dbReference type="ARBA" id="ARBA00022989"/>
    </source>
</evidence>
<dbReference type="PANTHER" id="PTHR33931">
    <property type="entry name" value="HOLIN-LIKE PROTEIN CIDA-RELATED"/>
    <property type="match status" value="1"/>
</dbReference>
<protein>
    <submittedName>
        <fullName evidence="8">CidA/LrgA family protein</fullName>
    </submittedName>
</protein>
<dbReference type="EMBL" id="STFG01000005">
    <property type="protein sequence ID" value="THU02824.1"/>
    <property type="molecule type" value="Genomic_DNA"/>
</dbReference>
<accession>A0A4S8F979</accession>
<name>A0A4S8F979_9BURK</name>
<dbReference type="PANTHER" id="PTHR33931:SF2">
    <property type="entry name" value="HOLIN-LIKE PROTEIN CIDA"/>
    <property type="match status" value="1"/>
</dbReference>
<feature type="transmembrane region" description="Helical" evidence="7">
    <location>
        <begin position="61"/>
        <end position="80"/>
    </location>
</feature>
<dbReference type="Proteomes" id="UP000308917">
    <property type="component" value="Unassembled WGS sequence"/>
</dbReference>
<keyword evidence="5 7" id="KW-0472">Membrane</keyword>
<dbReference type="OrthoDB" id="385012at2"/>
<keyword evidence="4 7" id="KW-1133">Transmembrane helix</keyword>
<organism evidence="8 9">
    <name type="scientific">Lampropedia puyangensis</name>
    <dbReference type="NCBI Taxonomy" id="1330072"/>
    <lineage>
        <taxon>Bacteria</taxon>
        <taxon>Pseudomonadati</taxon>
        <taxon>Pseudomonadota</taxon>
        <taxon>Betaproteobacteria</taxon>
        <taxon>Burkholderiales</taxon>
        <taxon>Comamonadaceae</taxon>
        <taxon>Lampropedia</taxon>
    </lineage>
</organism>
<reference evidence="8 9" key="1">
    <citation type="journal article" date="2015" name="Antonie Van Leeuwenhoek">
        <title>Lampropedia puyangensis sp. nov., isolated from symptomatic bark of Populus ? euramericana canker and emended description of Lampropedia hyalina (Ehrenberg 1832) Lee et al. 2004.</title>
        <authorList>
            <person name="Li Y."/>
            <person name="Wang T."/>
            <person name="Piao C.G."/>
            <person name="Wang L.F."/>
            <person name="Tian G.Z."/>
            <person name="Zhu T.H."/>
            <person name="Guo M.W."/>
        </authorList>
    </citation>
    <scope>NUCLEOTIDE SEQUENCE [LARGE SCALE GENOMIC DNA]</scope>
    <source>
        <strain evidence="8 9">2-bin</strain>
    </source>
</reference>
<keyword evidence="3 7" id="KW-0812">Transmembrane</keyword>
<evidence type="ECO:0000256" key="2">
    <source>
        <dbReference type="ARBA" id="ARBA00022475"/>
    </source>
</evidence>